<dbReference type="SUPFAM" id="SSF101898">
    <property type="entry name" value="NHL repeat"/>
    <property type="match status" value="1"/>
</dbReference>
<reference evidence="3 4" key="1">
    <citation type="submission" date="2018-07" db="EMBL/GenBank/DDBJ databases">
        <title>Genome analysis of Larkinella rosea.</title>
        <authorList>
            <person name="Zhou Z."/>
            <person name="Wang G."/>
        </authorList>
    </citation>
    <scope>NUCLEOTIDE SEQUENCE [LARGE SCALE GENOMIC DNA]</scope>
    <source>
        <strain evidence="4">zzj9</strain>
    </source>
</reference>
<evidence type="ECO:0000313" key="4">
    <source>
        <dbReference type="Proteomes" id="UP000253383"/>
    </source>
</evidence>
<protein>
    <submittedName>
        <fullName evidence="3">6-bladed beta-propeller</fullName>
    </submittedName>
</protein>
<dbReference type="EMBL" id="QOWE01000002">
    <property type="protein sequence ID" value="RCR71172.1"/>
    <property type="molecule type" value="Genomic_DNA"/>
</dbReference>
<dbReference type="PANTHER" id="PTHR10680">
    <property type="entry name" value="PEPTIDYL-GLYCINE ALPHA-AMIDATING MONOOXYGENASE"/>
    <property type="match status" value="1"/>
</dbReference>
<dbReference type="AlphaFoldDB" id="A0A368JUM9"/>
<organism evidence="3 4">
    <name type="scientific">Larkinella punicea</name>
    <dbReference type="NCBI Taxonomy" id="2315727"/>
    <lineage>
        <taxon>Bacteria</taxon>
        <taxon>Pseudomonadati</taxon>
        <taxon>Bacteroidota</taxon>
        <taxon>Cytophagia</taxon>
        <taxon>Cytophagales</taxon>
        <taxon>Spirosomataceae</taxon>
        <taxon>Larkinella</taxon>
    </lineage>
</organism>
<dbReference type="Proteomes" id="UP000253383">
    <property type="component" value="Unassembled WGS sequence"/>
</dbReference>
<dbReference type="OrthoDB" id="9799230at2"/>
<keyword evidence="4" id="KW-1185">Reference proteome</keyword>
<gene>
    <name evidence="3" type="ORF">DUE52_02675</name>
</gene>
<name>A0A368JUM9_9BACT</name>
<sequence length="318" mass="35835">MIDPDTLIGHGTHRYEVFPDWGKLNPATHPVKDCHEMVIDAQGRILMLTNETRNNILIYDRSGKRLDSWGTDYPGGHGLTLVNENGEEFLLITDIDRHQVIKTTLTGQVVMVLDYPREISAYTSADQFLPTQTAVGPTGDLYVTDGYGLQYVIQYTSQGEYIRHWGGRGDENGQFDCVHGIALDTRKPENPTLLITSRNHNVLKRFTLDGQYVSTIPLPGSFVCRPVIHDQYVFAAVFRSTTNRTVGSGYITILDKNDRVISTPGGTEPIYENGILQTQSQHRPVFVHPHDVCIDADENVYVCQWNANNVYPMQLKRV</sequence>
<keyword evidence="2" id="KW-0325">Glycoprotein</keyword>
<accession>A0A368JUM9</accession>
<evidence type="ECO:0000256" key="1">
    <source>
        <dbReference type="ARBA" id="ARBA00022729"/>
    </source>
</evidence>
<dbReference type="InterPro" id="IPR011042">
    <property type="entry name" value="6-blade_b-propeller_TolB-like"/>
</dbReference>
<dbReference type="RefSeq" id="WP_114404402.1">
    <property type="nucleotide sequence ID" value="NZ_QOWE01000002.1"/>
</dbReference>
<evidence type="ECO:0000313" key="3">
    <source>
        <dbReference type="EMBL" id="RCR71172.1"/>
    </source>
</evidence>
<dbReference type="Gene3D" id="2.120.10.30">
    <property type="entry name" value="TolB, C-terminal domain"/>
    <property type="match status" value="1"/>
</dbReference>
<proteinExistence type="predicted"/>
<comment type="caution">
    <text evidence="3">The sequence shown here is derived from an EMBL/GenBank/DDBJ whole genome shotgun (WGS) entry which is preliminary data.</text>
</comment>
<keyword evidence="1" id="KW-0732">Signal</keyword>
<evidence type="ECO:0000256" key="2">
    <source>
        <dbReference type="ARBA" id="ARBA00023180"/>
    </source>
</evidence>